<feature type="compositionally biased region" description="Basic and acidic residues" evidence="4">
    <location>
        <begin position="181"/>
        <end position="198"/>
    </location>
</feature>
<accession>A0A1I8APM2</accession>
<evidence type="ECO:0000256" key="3">
    <source>
        <dbReference type="PROSITE-ProRule" id="PRU00239"/>
    </source>
</evidence>
<evidence type="ECO:0000313" key="6">
    <source>
        <dbReference type="Proteomes" id="UP000095287"/>
    </source>
</evidence>
<dbReference type="InterPro" id="IPR038765">
    <property type="entry name" value="Papain-like_cys_pep_sf"/>
</dbReference>
<feature type="domain" description="Calpain catalytic" evidence="5">
    <location>
        <begin position="1"/>
        <end position="78"/>
    </location>
</feature>
<evidence type="ECO:0000256" key="4">
    <source>
        <dbReference type="SAM" id="MobiDB-lite"/>
    </source>
</evidence>
<reference evidence="7" key="1">
    <citation type="submission" date="2016-11" db="UniProtKB">
        <authorList>
            <consortium name="WormBaseParasite"/>
        </authorList>
    </citation>
    <scope>IDENTIFICATION</scope>
</reference>
<dbReference type="GO" id="GO:0005737">
    <property type="term" value="C:cytoplasm"/>
    <property type="evidence" value="ECO:0007669"/>
    <property type="project" value="TreeGrafter"/>
</dbReference>
<dbReference type="InterPro" id="IPR022684">
    <property type="entry name" value="Calpain_cysteine_protease"/>
</dbReference>
<feature type="region of interest" description="Disordered" evidence="4">
    <location>
        <begin position="157"/>
        <end position="206"/>
    </location>
</feature>
<feature type="active site" evidence="2">
    <location>
        <position position="18"/>
    </location>
</feature>
<comment type="similarity">
    <text evidence="1">Belongs to the peptidase C2 family.</text>
</comment>
<dbReference type="PANTHER" id="PTHR10183">
    <property type="entry name" value="CALPAIN"/>
    <property type="match status" value="1"/>
</dbReference>
<evidence type="ECO:0000256" key="1">
    <source>
        <dbReference type="ARBA" id="ARBA00007623"/>
    </source>
</evidence>
<keyword evidence="6" id="KW-1185">Reference proteome</keyword>
<dbReference type="SUPFAM" id="SSF54001">
    <property type="entry name" value="Cysteine proteinases"/>
    <property type="match status" value="1"/>
</dbReference>
<dbReference type="AlphaFoldDB" id="A0A1I8APM2"/>
<sequence>MRMVDTPEGKVPLLRIRNPWGNAQEWNGDWSDDSGLWDDVSSSQKKEMNLVLAHDGEFWMNFDDFMKHYDKMEICNLGPDVMEEINGMTGVDVDETMKGKWNTRAHFGVWSSADGTAGGCRNYLRQVEHPRALRRVVLGRRNGRRLSQLLEILRQQPSIRDDPLQPGPQRRRRPLHRDRRRSADVSPRAEARRLGEPRHRLRRLLG</sequence>
<dbReference type="PANTHER" id="PTHR10183:SF433">
    <property type="entry name" value="CALPAIN-A-RELATED"/>
    <property type="match status" value="1"/>
</dbReference>
<dbReference type="FunFam" id="3.90.70.10:FF:000114">
    <property type="entry name" value="Calpain a"/>
    <property type="match status" value="1"/>
</dbReference>
<evidence type="ECO:0000259" key="5">
    <source>
        <dbReference type="PROSITE" id="PS50203"/>
    </source>
</evidence>
<dbReference type="Proteomes" id="UP000095287">
    <property type="component" value="Unplaced"/>
</dbReference>
<comment type="caution">
    <text evidence="3">Lacks conserved residue(s) required for the propagation of feature annotation.</text>
</comment>
<feature type="compositionally biased region" description="Basic residues" evidence="4">
    <location>
        <begin position="169"/>
        <end position="180"/>
    </location>
</feature>
<evidence type="ECO:0000256" key="2">
    <source>
        <dbReference type="PIRSR" id="PIRSR622684-1"/>
    </source>
</evidence>
<protein>
    <submittedName>
        <fullName evidence="7">Calpain catalytic domain-containing protein</fullName>
    </submittedName>
</protein>
<dbReference type="InterPro" id="IPR001300">
    <property type="entry name" value="Peptidase_C2_calpain_cat"/>
</dbReference>
<dbReference type="GO" id="GO:0006508">
    <property type="term" value="P:proteolysis"/>
    <property type="evidence" value="ECO:0007669"/>
    <property type="project" value="InterPro"/>
</dbReference>
<evidence type="ECO:0000313" key="7">
    <source>
        <dbReference type="WBParaSite" id="L893_g7870.t3"/>
    </source>
</evidence>
<name>A0A1I8APM2_9BILA</name>
<proteinExistence type="inferred from homology"/>
<dbReference type="WBParaSite" id="L893_g7870.t3">
    <property type="protein sequence ID" value="L893_g7870.t3"/>
    <property type="gene ID" value="L893_g7870"/>
</dbReference>
<dbReference type="Gene3D" id="3.90.70.10">
    <property type="entry name" value="Cysteine proteinases"/>
    <property type="match status" value="1"/>
</dbReference>
<dbReference type="GO" id="GO:0004198">
    <property type="term" value="F:calcium-dependent cysteine-type endopeptidase activity"/>
    <property type="evidence" value="ECO:0007669"/>
    <property type="project" value="InterPro"/>
</dbReference>
<organism evidence="6 7">
    <name type="scientific">Steinernema glaseri</name>
    <dbReference type="NCBI Taxonomy" id="37863"/>
    <lineage>
        <taxon>Eukaryota</taxon>
        <taxon>Metazoa</taxon>
        <taxon>Ecdysozoa</taxon>
        <taxon>Nematoda</taxon>
        <taxon>Chromadorea</taxon>
        <taxon>Rhabditida</taxon>
        <taxon>Tylenchina</taxon>
        <taxon>Panagrolaimomorpha</taxon>
        <taxon>Strongyloidoidea</taxon>
        <taxon>Steinernematidae</taxon>
        <taxon>Steinernema</taxon>
    </lineage>
</organism>
<dbReference type="Pfam" id="PF00648">
    <property type="entry name" value="Peptidase_C2"/>
    <property type="match status" value="1"/>
</dbReference>
<dbReference type="PROSITE" id="PS50203">
    <property type="entry name" value="CALPAIN_CAT"/>
    <property type="match status" value="1"/>
</dbReference>